<proteinExistence type="predicted"/>
<feature type="non-terminal residue" evidence="1">
    <location>
        <position position="69"/>
    </location>
</feature>
<feature type="non-terminal residue" evidence="1">
    <location>
        <position position="1"/>
    </location>
</feature>
<protein>
    <recommendedName>
        <fullName evidence="3">Peptidase A2 domain-containing protein</fullName>
    </recommendedName>
</protein>
<sequence>NGNIEQREKKIGAKVLLDCGATTVYVSRMFVKKHELKTHVYTDRTIKVKLGDNNFGEAVLELATITVRL</sequence>
<dbReference type="Proteomes" id="UP000002640">
    <property type="component" value="Unassembled WGS sequence"/>
</dbReference>
<dbReference type="Pfam" id="PF08284">
    <property type="entry name" value="RVP_2"/>
    <property type="match status" value="1"/>
</dbReference>
<dbReference type="GeneID" id="20650905"/>
<keyword evidence="2" id="KW-1185">Reference proteome</keyword>
<evidence type="ECO:0000313" key="1">
    <source>
        <dbReference type="EMBL" id="EGZ19924.1"/>
    </source>
</evidence>
<dbReference type="RefSeq" id="XP_009522641.1">
    <property type="nucleotide sequence ID" value="XM_009524346.1"/>
</dbReference>
<dbReference type="AlphaFoldDB" id="G4ZBK2"/>
<organism evidence="1 2">
    <name type="scientific">Phytophthora sojae (strain P6497)</name>
    <name type="common">Soybean stem and root rot agent</name>
    <name type="synonym">Phytophthora megasperma f. sp. glycines</name>
    <dbReference type="NCBI Taxonomy" id="1094619"/>
    <lineage>
        <taxon>Eukaryota</taxon>
        <taxon>Sar</taxon>
        <taxon>Stramenopiles</taxon>
        <taxon>Oomycota</taxon>
        <taxon>Peronosporomycetes</taxon>
        <taxon>Peronosporales</taxon>
        <taxon>Peronosporaceae</taxon>
        <taxon>Phytophthora</taxon>
    </lineage>
</organism>
<gene>
    <name evidence="1" type="ORF">PHYSODRAFT_385244</name>
</gene>
<evidence type="ECO:0000313" key="2">
    <source>
        <dbReference type="Proteomes" id="UP000002640"/>
    </source>
</evidence>
<dbReference type="InParanoid" id="G4ZBK2"/>
<name>G4ZBK2_PHYSP</name>
<dbReference type="OMA" id="YTNRAIK"/>
<dbReference type="KEGG" id="psoj:PHYSODRAFT_385244"/>
<accession>G4ZBK2</accession>
<dbReference type="EMBL" id="JH159153">
    <property type="protein sequence ID" value="EGZ19924.1"/>
    <property type="molecule type" value="Genomic_DNA"/>
</dbReference>
<reference evidence="1 2" key="1">
    <citation type="journal article" date="2006" name="Science">
        <title>Phytophthora genome sequences uncover evolutionary origins and mechanisms of pathogenesis.</title>
        <authorList>
            <person name="Tyler B.M."/>
            <person name="Tripathy S."/>
            <person name="Zhang X."/>
            <person name="Dehal P."/>
            <person name="Jiang R.H."/>
            <person name="Aerts A."/>
            <person name="Arredondo F.D."/>
            <person name="Baxter L."/>
            <person name="Bensasson D."/>
            <person name="Beynon J.L."/>
            <person name="Chapman J."/>
            <person name="Damasceno C.M."/>
            <person name="Dorrance A.E."/>
            <person name="Dou D."/>
            <person name="Dickerman A.W."/>
            <person name="Dubchak I.L."/>
            <person name="Garbelotto M."/>
            <person name="Gijzen M."/>
            <person name="Gordon S.G."/>
            <person name="Govers F."/>
            <person name="Grunwald N.J."/>
            <person name="Huang W."/>
            <person name="Ivors K.L."/>
            <person name="Jones R.W."/>
            <person name="Kamoun S."/>
            <person name="Krampis K."/>
            <person name="Lamour K.H."/>
            <person name="Lee M.K."/>
            <person name="McDonald W.H."/>
            <person name="Medina M."/>
            <person name="Meijer H.J."/>
            <person name="Nordberg E.K."/>
            <person name="Maclean D.J."/>
            <person name="Ospina-Giraldo M.D."/>
            <person name="Morris P.F."/>
            <person name="Phuntumart V."/>
            <person name="Putnam N.H."/>
            <person name="Rash S."/>
            <person name="Rose J.K."/>
            <person name="Sakihama Y."/>
            <person name="Salamov A.A."/>
            <person name="Savidor A."/>
            <person name="Scheuring C.F."/>
            <person name="Smith B.M."/>
            <person name="Sobral B.W."/>
            <person name="Terry A."/>
            <person name="Torto-Alalibo T.A."/>
            <person name="Win J."/>
            <person name="Xu Z."/>
            <person name="Zhang H."/>
            <person name="Grigoriev I.V."/>
            <person name="Rokhsar D.S."/>
            <person name="Boore J.L."/>
        </authorList>
    </citation>
    <scope>NUCLEOTIDE SEQUENCE [LARGE SCALE GENOMIC DNA]</scope>
    <source>
        <strain evidence="1 2">P6497</strain>
    </source>
</reference>
<evidence type="ECO:0008006" key="3">
    <source>
        <dbReference type="Google" id="ProtNLM"/>
    </source>
</evidence>